<proteinExistence type="predicted"/>
<reference evidence="1" key="1">
    <citation type="submission" date="2023-05" db="EMBL/GenBank/DDBJ databases">
        <authorList>
            <person name="Stuckert A."/>
        </authorList>
    </citation>
    <scope>NUCLEOTIDE SEQUENCE</scope>
</reference>
<dbReference type="EMBL" id="CATNWA010018238">
    <property type="protein sequence ID" value="CAI9606151.1"/>
    <property type="molecule type" value="Genomic_DNA"/>
</dbReference>
<dbReference type="Proteomes" id="UP001162483">
    <property type="component" value="Unassembled WGS sequence"/>
</dbReference>
<protein>
    <submittedName>
        <fullName evidence="1">Uncharacterized protein</fullName>
    </submittedName>
</protein>
<feature type="non-terminal residue" evidence="1">
    <location>
        <position position="1"/>
    </location>
</feature>
<keyword evidence="2" id="KW-1185">Reference proteome</keyword>
<gene>
    <name evidence="1" type="ORF">SPARVUS_LOCUS13732705</name>
</gene>
<evidence type="ECO:0000313" key="2">
    <source>
        <dbReference type="Proteomes" id="UP001162483"/>
    </source>
</evidence>
<evidence type="ECO:0000313" key="1">
    <source>
        <dbReference type="EMBL" id="CAI9606151.1"/>
    </source>
</evidence>
<comment type="caution">
    <text evidence="1">The sequence shown here is derived from an EMBL/GenBank/DDBJ whole genome shotgun (WGS) entry which is preliminary data.</text>
</comment>
<organism evidence="1 2">
    <name type="scientific">Staurois parvus</name>
    <dbReference type="NCBI Taxonomy" id="386267"/>
    <lineage>
        <taxon>Eukaryota</taxon>
        <taxon>Metazoa</taxon>
        <taxon>Chordata</taxon>
        <taxon>Craniata</taxon>
        <taxon>Vertebrata</taxon>
        <taxon>Euteleostomi</taxon>
        <taxon>Amphibia</taxon>
        <taxon>Batrachia</taxon>
        <taxon>Anura</taxon>
        <taxon>Neobatrachia</taxon>
        <taxon>Ranoidea</taxon>
        <taxon>Ranidae</taxon>
        <taxon>Staurois</taxon>
    </lineage>
</organism>
<name>A0ABN9GF40_9NEOB</name>
<accession>A0ABN9GF40</accession>
<sequence>VELCPLVQVVSGTLPPCAGGHWNFVPLCRWSVELCPLVQVVSGTFSPCAGGQWNFVPLCRWSVEALLVCISIKTKDVNV</sequence>